<sequence>MSNTPRVSWEDERLNRTDTTRLRKENEFKQAQFIKDPYRFTKTLLGEARSGRLINPKEVVEEFIKEIHSDTLRGQALSAHPKVGRTETPEEELDTSEPTWREVQVILQKARSASAPGPSGIPYKVYKRCPMLLRRLWKLFRRVWTKGITPSSWKRAEGCFVQKEIDSSEISQFRTISLLSVEGKIFSVLAKRMTTYMVKNKYVDRAIQKRGLPGFSQPADLAG</sequence>
<evidence type="ECO:0008006" key="3">
    <source>
        <dbReference type="Google" id="ProtNLM"/>
    </source>
</evidence>
<protein>
    <recommendedName>
        <fullName evidence="3">Reverse transcriptase</fullName>
    </recommendedName>
</protein>
<dbReference type="EMBL" id="JAINUF010000016">
    <property type="protein sequence ID" value="KAJ8340604.1"/>
    <property type="molecule type" value="Genomic_DNA"/>
</dbReference>
<evidence type="ECO:0000313" key="1">
    <source>
        <dbReference type="EMBL" id="KAJ8340604.1"/>
    </source>
</evidence>
<accession>A0A9Q1IIB9</accession>
<dbReference type="Proteomes" id="UP001152622">
    <property type="component" value="Chromosome 16"/>
</dbReference>
<proteinExistence type="predicted"/>
<name>A0A9Q1IIB9_SYNKA</name>
<keyword evidence="2" id="KW-1185">Reference proteome</keyword>
<organism evidence="1 2">
    <name type="scientific">Synaphobranchus kaupii</name>
    <name type="common">Kaup's arrowtooth eel</name>
    <dbReference type="NCBI Taxonomy" id="118154"/>
    <lineage>
        <taxon>Eukaryota</taxon>
        <taxon>Metazoa</taxon>
        <taxon>Chordata</taxon>
        <taxon>Craniata</taxon>
        <taxon>Vertebrata</taxon>
        <taxon>Euteleostomi</taxon>
        <taxon>Actinopterygii</taxon>
        <taxon>Neopterygii</taxon>
        <taxon>Teleostei</taxon>
        <taxon>Anguilliformes</taxon>
        <taxon>Synaphobranchidae</taxon>
        <taxon>Synaphobranchus</taxon>
    </lineage>
</organism>
<reference evidence="1" key="1">
    <citation type="journal article" date="2023" name="Science">
        <title>Genome structures resolve the early diversification of teleost fishes.</title>
        <authorList>
            <person name="Parey E."/>
            <person name="Louis A."/>
            <person name="Montfort J."/>
            <person name="Bouchez O."/>
            <person name="Roques C."/>
            <person name="Iampietro C."/>
            <person name="Lluch J."/>
            <person name="Castinel A."/>
            <person name="Donnadieu C."/>
            <person name="Desvignes T."/>
            <person name="Floi Bucao C."/>
            <person name="Jouanno E."/>
            <person name="Wen M."/>
            <person name="Mejri S."/>
            <person name="Dirks R."/>
            <person name="Jansen H."/>
            <person name="Henkel C."/>
            <person name="Chen W.J."/>
            <person name="Zahm M."/>
            <person name="Cabau C."/>
            <person name="Klopp C."/>
            <person name="Thompson A.W."/>
            <person name="Robinson-Rechavi M."/>
            <person name="Braasch I."/>
            <person name="Lecointre G."/>
            <person name="Bobe J."/>
            <person name="Postlethwait J.H."/>
            <person name="Berthelot C."/>
            <person name="Roest Crollius H."/>
            <person name="Guiguen Y."/>
        </authorList>
    </citation>
    <scope>NUCLEOTIDE SEQUENCE</scope>
    <source>
        <strain evidence="1">WJC10195</strain>
    </source>
</reference>
<gene>
    <name evidence="1" type="ORF">SKAU_G00352370</name>
</gene>
<dbReference type="AlphaFoldDB" id="A0A9Q1IIB9"/>
<comment type="caution">
    <text evidence="1">The sequence shown here is derived from an EMBL/GenBank/DDBJ whole genome shotgun (WGS) entry which is preliminary data.</text>
</comment>
<dbReference type="OrthoDB" id="8945361at2759"/>
<evidence type="ECO:0000313" key="2">
    <source>
        <dbReference type="Proteomes" id="UP001152622"/>
    </source>
</evidence>
<dbReference type="PANTHER" id="PTHR19446">
    <property type="entry name" value="REVERSE TRANSCRIPTASES"/>
    <property type="match status" value="1"/>
</dbReference>